<keyword evidence="1" id="KW-0472">Membrane</keyword>
<dbReference type="PANTHER" id="PTHR33490:SF3">
    <property type="entry name" value="CONSERVED INTEGRAL MEMBRANE PROTEIN"/>
    <property type="match status" value="1"/>
</dbReference>
<dbReference type="PANTHER" id="PTHR33490">
    <property type="entry name" value="BLR5614 PROTEIN-RELATED"/>
    <property type="match status" value="1"/>
</dbReference>
<evidence type="ECO:0000259" key="2">
    <source>
        <dbReference type="SMART" id="SM00460"/>
    </source>
</evidence>
<dbReference type="InterPro" id="IPR002931">
    <property type="entry name" value="Transglutaminase-like"/>
</dbReference>
<reference evidence="3 4" key="1">
    <citation type="submission" date="2018-11" db="EMBL/GenBank/DDBJ databases">
        <title>Genome sequencing and assembly of Clostridium tagluense strain A121.</title>
        <authorList>
            <person name="Murakami T."/>
            <person name="Segawa T."/>
            <person name="Shcherbakova V.A."/>
            <person name="Mori H."/>
            <person name="Yoshimura Y."/>
        </authorList>
    </citation>
    <scope>NUCLEOTIDE SEQUENCE [LARGE SCALE GENOMIC DNA]</scope>
    <source>
        <strain evidence="3 4">A121</strain>
    </source>
</reference>
<accession>A0A401UNJ8</accession>
<dbReference type="OrthoDB" id="1817605at2"/>
<dbReference type="Pfam" id="PF01841">
    <property type="entry name" value="Transglut_core"/>
    <property type="match status" value="1"/>
</dbReference>
<dbReference type="SUPFAM" id="SSF54001">
    <property type="entry name" value="Cysteine proteinases"/>
    <property type="match status" value="1"/>
</dbReference>
<name>A0A401UNJ8_9CLOT</name>
<comment type="caution">
    <text evidence="3">The sequence shown here is derived from an EMBL/GenBank/DDBJ whole genome shotgun (WGS) entry which is preliminary data.</text>
</comment>
<gene>
    <name evidence="3" type="ORF">Ctaglu_27200</name>
</gene>
<evidence type="ECO:0000256" key="1">
    <source>
        <dbReference type="SAM" id="Phobius"/>
    </source>
</evidence>
<keyword evidence="4" id="KW-1185">Reference proteome</keyword>
<dbReference type="Gene3D" id="3.10.620.30">
    <property type="match status" value="1"/>
</dbReference>
<keyword evidence="1" id="KW-0812">Transmembrane</keyword>
<dbReference type="InterPro" id="IPR038765">
    <property type="entry name" value="Papain-like_cys_pep_sf"/>
</dbReference>
<dbReference type="EMBL" id="BHYK01000015">
    <property type="protein sequence ID" value="GCD11097.1"/>
    <property type="molecule type" value="Genomic_DNA"/>
</dbReference>
<sequence>MFREPVTLILLLLFIYPVIKGFIFKFSSENLKGSIQGAFQSISFLSALFLGIYYTKKIFIQHNEGIYEKIYKNIPLKAIDFINNKPLVIYVLLMPLVVLIIYTVINFVINLISHITIYPLFDSIENKLKNKSDIFKRVVGAIFQVPKSICYLIVITLMLNFLSLLKITDSYNKYLEGSQLYNYISKEVVIPLTNSKLAKQLPNIVNNSFKIVVKEASAKDTNVQNKQKVITYYNGVTLDQGVQSNGEIDKFAINLVRNKNATREKAKLIYNWVGSEVVYDDAKANRVLNNDLEVKSGAVPTFDSKSGICFDYACLFVAMCRANNIKVRIITGQGFNGNNWVSHAWNQVYVKDENKWINVDPTFLIGGDYFDSKRFVIDHKEESIAGEW</sequence>
<feature type="domain" description="Transglutaminase-like" evidence="2">
    <location>
        <begin position="301"/>
        <end position="363"/>
    </location>
</feature>
<dbReference type="AlphaFoldDB" id="A0A401UNJ8"/>
<keyword evidence="1" id="KW-1133">Transmembrane helix</keyword>
<feature type="transmembrane region" description="Helical" evidence="1">
    <location>
        <begin position="87"/>
        <end position="118"/>
    </location>
</feature>
<evidence type="ECO:0000313" key="4">
    <source>
        <dbReference type="Proteomes" id="UP000287872"/>
    </source>
</evidence>
<feature type="transmembrane region" description="Helical" evidence="1">
    <location>
        <begin position="37"/>
        <end position="55"/>
    </location>
</feature>
<evidence type="ECO:0000313" key="3">
    <source>
        <dbReference type="EMBL" id="GCD11097.1"/>
    </source>
</evidence>
<proteinExistence type="predicted"/>
<organism evidence="3 4">
    <name type="scientific">Clostridium tagluense</name>
    <dbReference type="NCBI Taxonomy" id="360422"/>
    <lineage>
        <taxon>Bacteria</taxon>
        <taxon>Bacillati</taxon>
        <taxon>Bacillota</taxon>
        <taxon>Clostridia</taxon>
        <taxon>Eubacteriales</taxon>
        <taxon>Clostridiaceae</taxon>
        <taxon>Clostridium</taxon>
    </lineage>
</organism>
<feature type="transmembrane region" description="Helical" evidence="1">
    <location>
        <begin position="138"/>
        <end position="165"/>
    </location>
</feature>
<dbReference type="RefSeq" id="WP_125002594.1">
    <property type="nucleotide sequence ID" value="NZ_BHYK01000015.1"/>
</dbReference>
<protein>
    <submittedName>
        <fullName evidence="3">Transglutaminase domain protein</fullName>
    </submittedName>
</protein>
<dbReference type="SMART" id="SM00460">
    <property type="entry name" value="TGc"/>
    <property type="match status" value="1"/>
</dbReference>
<dbReference type="Proteomes" id="UP000287872">
    <property type="component" value="Unassembled WGS sequence"/>
</dbReference>